<evidence type="ECO:0000313" key="2">
    <source>
        <dbReference type="Proteomes" id="UP000611796"/>
    </source>
</evidence>
<evidence type="ECO:0000313" key="1">
    <source>
        <dbReference type="EMBL" id="MBC6003354.1"/>
    </source>
</evidence>
<dbReference type="PROSITE" id="PS51257">
    <property type="entry name" value="PROKAR_LIPOPROTEIN"/>
    <property type="match status" value="1"/>
</dbReference>
<keyword evidence="2" id="KW-1185">Reference proteome</keyword>
<name>A0ABR7K2M0_9FIRM</name>
<evidence type="ECO:0008006" key="3">
    <source>
        <dbReference type="Google" id="ProtNLM"/>
    </source>
</evidence>
<dbReference type="Proteomes" id="UP000611796">
    <property type="component" value="Unassembled WGS sequence"/>
</dbReference>
<dbReference type="EMBL" id="JACRWD010000001">
    <property type="protein sequence ID" value="MBC6003354.1"/>
    <property type="molecule type" value="Genomic_DNA"/>
</dbReference>
<gene>
    <name evidence="1" type="ORF">H8891_06040</name>
</gene>
<comment type="caution">
    <text evidence="1">The sequence shown here is derived from an EMBL/GenBank/DDBJ whole genome shotgun (WGS) entry which is preliminary data.</text>
</comment>
<organism evidence="1 2">
    <name type="scientific">Paeniclostridium hominis</name>
    <dbReference type="NCBI Taxonomy" id="2764329"/>
    <lineage>
        <taxon>Bacteria</taxon>
        <taxon>Bacillati</taxon>
        <taxon>Bacillota</taxon>
        <taxon>Clostridia</taxon>
        <taxon>Peptostreptococcales</taxon>
        <taxon>Peptostreptococcaceae</taxon>
        <taxon>Paeniclostridium</taxon>
    </lineage>
</organism>
<proteinExistence type="predicted"/>
<accession>A0ABR7K2M0</accession>
<sequence length="171" mass="19626">MKIKSLIAGLMVIGSLIMVGCESVESEEIEELSKAETNAIECAKADAEEFNDTIISIAVIDRLEDLTNEYDVFSTMDYINEITKHINFDDIPEEEEVDVLNRQWDERNLLIKATESLNQEFEKYGCHVILKPVHGVDHIYEGTIYNKETGEQVGIVNQFDTLTNEYNYLFY</sequence>
<reference evidence="1 2" key="1">
    <citation type="submission" date="2020-08" db="EMBL/GenBank/DDBJ databases">
        <authorList>
            <person name="Liu C."/>
            <person name="Sun Q."/>
        </authorList>
    </citation>
    <scope>NUCLEOTIDE SEQUENCE [LARGE SCALE GENOMIC DNA]</scope>
    <source>
        <strain evidence="1 2">NSJ-45</strain>
    </source>
</reference>
<protein>
    <recommendedName>
        <fullName evidence="3">Lipoprotein</fullName>
    </recommendedName>
</protein>
<dbReference type="RefSeq" id="WP_187005614.1">
    <property type="nucleotide sequence ID" value="NZ_JACRWD010000001.1"/>
</dbReference>